<sequence>MHLPRTSSRRITRRAGLVAAGSAAALVLAACGSGDGSLGDSSSSDGASSASGETSTVSVGVIPIIDVAPIYLGVDQGFFADHGLELDLELAQGGAAIVPGVVSDQYQFGFSNTTSLLLATDKGLPVKVVASGNQGTDDPEEDFAGILVRSDSGISSPKDLAGKKVAVNTLNNINTTTTNALVRADGGDPSGIDYVELAFPDIPAAVEKGDVDAGQVVEPFVTTGAADGLENIGSNYAGVAPDLQVAMYFTSTTYAQSHPDTVEAFAAAMDESLTYAQEHPDEARAILLQYTKIDEAATQKVVLPQWDEQITEDTVQQLADLGMQDGLFEKDVDISTLLP</sequence>
<dbReference type="PANTHER" id="PTHR30024:SF47">
    <property type="entry name" value="TAURINE-BINDING PERIPLASMIC PROTEIN"/>
    <property type="match status" value="1"/>
</dbReference>
<dbReference type="SUPFAM" id="SSF53850">
    <property type="entry name" value="Periplasmic binding protein-like II"/>
    <property type="match status" value="1"/>
</dbReference>
<evidence type="ECO:0000313" key="7">
    <source>
        <dbReference type="Proteomes" id="UP000515976"/>
    </source>
</evidence>
<dbReference type="Pfam" id="PF09084">
    <property type="entry name" value="NMT1"/>
    <property type="match status" value="1"/>
</dbReference>
<evidence type="ECO:0000256" key="1">
    <source>
        <dbReference type="ARBA" id="ARBA00004418"/>
    </source>
</evidence>
<evidence type="ECO:0000313" key="6">
    <source>
        <dbReference type="EMBL" id="QNN49649.1"/>
    </source>
</evidence>
<comment type="subcellular location">
    <subcellularLocation>
        <location evidence="1">Periplasm</location>
    </subcellularLocation>
</comment>
<evidence type="ECO:0000256" key="3">
    <source>
        <dbReference type="ARBA" id="ARBA00022729"/>
    </source>
</evidence>
<keyword evidence="3 4" id="KW-0732">Signal</keyword>
<feature type="chain" id="PRO_5038348370" evidence="4">
    <location>
        <begin position="30"/>
        <end position="339"/>
    </location>
</feature>
<organism evidence="6 7">
    <name type="scientific">Phycicoccus endophyticus</name>
    <dbReference type="NCBI Taxonomy" id="1690220"/>
    <lineage>
        <taxon>Bacteria</taxon>
        <taxon>Bacillati</taxon>
        <taxon>Actinomycetota</taxon>
        <taxon>Actinomycetes</taxon>
        <taxon>Micrococcales</taxon>
        <taxon>Intrasporangiaceae</taxon>
        <taxon>Phycicoccus</taxon>
    </lineage>
</organism>
<dbReference type="AlphaFoldDB" id="A0A7G9R224"/>
<gene>
    <name evidence="6" type="ORF">H9L10_00540</name>
</gene>
<dbReference type="KEGG" id="pei:H9L10_00540"/>
<feature type="domain" description="SsuA/THI5-like" evidence="5">
    <location>
        <begin position="66"/>
        <end position="283"/>
    </location>
</feature>
<dbReference type="PANTHER" id="PTHR30024">
    <property type="entry name" value="ALIPHATIC SULFONATES-BINDING PROTEIN-RELATED"/>
    <property type="match status" value="1"/>
</dbReference>
<comment type="similarity">
    <text evidence="2">Belongs to the bacterial solute-binding protein SsuA/TauA family.</text>
</comment>
<dbReference type="PROSITE" id="PS51257">
    <property type="entry name" value="PROKAR_LIPOPROTEIN"/>
    <property type="match status" value="1"/>
</dbReference>
<keyword evidence="7" id="KW-1185">Reference proteome</keyword>
<dbReference type="Proteomes" id="UP000515976">
    <property type="component" value="Chromosome"/>
</dbReference>
<dbReference type="EMBL" id="CP060712">
    <property type="protein sequence ID" value="QNN49649.1"/>
    <property type="molecule type" value="Genomic_DNA"/>
</dbReference>
<dbReference type="RefSeq" id="WP_166101780.1">
    <property type="nucleotide sequence ID" value="NZ_BMMY01000004.1"/>
</dbReference>
<dbReference type="GO" id="GO:0042597">
    <property type="term" value="C:periplasmic space"/>
    <property type="evidence" value="ECO:0007669"/>
    <property type="project" value="UniProtKB-SubCell"/>
</dbReference>
<reference evidence="6 7" key="1">
    <citation type="submission" date="2020-08" db="EMBL/GenBank/DDBJ databases">
        <title>Genome sequence of Phycicoccus endophyticus JCM 31784T.</title>
        <authorList>
            <person name="Hyun D.-W."/>
            <person name="Bae J.-W."/>
        </authorList>
    </citation>
    <scope>NUCLEOTIDE SEQUENCE [LARGE SCALE GENOMIC DNA]</scope>
    <source>
        <strain evidence="6 7">JCM 31784</strain>
    </source>
</reference>
<evidence type="ECO:0000259" key="5">
    <source>
        <dbReference type="Pfam" id="PF09084"/>
    </source>
</evidence>
<protein>
    <submittedName>
        <fullName evidence="6">ABC transporter substrate-binding protein</fullName>
    </submittedName>
</protein>
<dbReference type="InterPro" id="IPR015168">
    <property type="entry name" value="SsuA/THI5"/>
</dbReference>
<proteinExistence type="inferred from homology"/>
<evidence type="ECO:0000256" key="2">
    <source>
        <dbReference type="ARBA" id="ARBA00010742"/>
    </source>
</evidence>
<feature type="signal peptide" evidence="4">
    <location>
        <begin position="1"/>
        <end position="29"/>
    </location>
</feature>
<accession>A0A7G9R224</accession>
<name>A0A7G9R224_9MICO</name>
<evidence type="ECO:0000256" key="4">
    <source>
        <dbReference type="SAM" id="SignalP"/>
    </source>
</evidence>
<dbReference type="Gene3D" id="3.40.190.10">
    <property type="entry name" value="Periplasmic binding protein-like II"/>
    <property type="match status" value="2"/>
</dbReference>